<keyword evidence="1" id="KW-0539">Nucleus</keyword>
<name>A0AAV7DYF2_ARIFI</name>
<dbReference type="GO" id="GO:0005634">
    <property type="term" value="C:nucleus"/>
    <property type="evidence" value="ECO:0007669"/>
    <property type="project" value="UniProtKB-SubCell"/>
</dbReference>
<dbReference type="InterPro" id="IPR036047">
    <property type="entry name" value="F-box-like_dom_sf"/>
</dbReference>
<dbReference type="GO" id="GO:0009740">
    <property type="term" value="P:gibberellic acid mediated signaling pathway"/>
    <property type="evidence" value="ECO:0007669"/>
    <property type="project" value="TreeGrafter"/>
</dbReference>
<dbReference type="Pfam" id="PF12937">
    <property type="entry name" value="F-box-like"/>
    <property type="match status" value="1"/>
</dbReference>
<accession>A0AAV7DYF2</accession>
<comment type="pathway">
    <text evidence="1">Protein modification; protein ubiquitination.</text>
</comment>
<dbReference type="CDD" id="cd09917">
    <property type="entry name" value="F-box_SF"/>
    <property type="match status" value="1"/>
</dbReference>
<dbReference type="Gene3D" id="1.20.1280.50">
    <property type="match status" value="1"/>
</dbReference>
<gene>
    <name evidence="3" type="ORF">H6P81_020732</name>
</gene>
<dbReference type="PANTHER" id="PTHR12874:SF28">
    <property type="entry name" value="F-BOX PROTEIN"/>
    <property type="match status" value="1"/>
</dbReference>
<dbReference type="AlphaFoldDB" id="A0AAV7DYF2"/>
<dbReference type="SMART" id="SM00256">
    <property type="entry name" value="FBOX"/>
    <property type="match status" value="1"/>
</dbReference>
<dbReference type="GO" id="GO:0016567">
    <property type="term" value="P:protein ubiquitination"/>
    <property type="evidence" value="ECO:0007669"/>
    <property type="project" value="UniProtKB-UniRule"/>
</dbReference>
<protein>
    <recommendedName>
        <fullName evidence="1">F-box protein</fullName>
    </recommendedName>
</protein>
<sequence>MADFDEDQNLQGIQNQSKRAKSAASNGVYDQKSRHLRIIDFPEDILLCILSFLSLRDISSFASACKHLHSLCRGNPNLWFGLCDRRWADKTQISKWGNGEIAYKCLYVTLIEWENLIGLWRRAGWSSPLILFEWGPSYVTASRIRLPNPGEHRITKFPFLFMGLSPSGDPVNFVDSGTGFDSVPLPDFAKAAESGQPDSSLIPVSVSFIRANNILISKNLNYPKAVRGCSALLTQAYRYFAYPGRDASSLRKKGKNQVYWNWEDNEYVKFVNSSEKGCAREHGLAFNISKRYILRSLLKNASFRNP</sequence>
<dbReference type="SUPFAM" id="SSF81383">
    <property type="entry name" value="F-box domain"/>
    <property type="match status" value="1"/>
</dbReference>
<keyword evidence="1" id="KW-0833">Ubl conjugation pathway</keyword>
<comment type="function">
    <text evidence="1">Acts as a component of a SCF E3 ubiquitin ligase complexes.</text>
</comment>
<keyword evidence="4" id="KW-1185">Reference proteome</keyword>
<dbReference type="GO" id="GO:0019005">
    <property type="term" value="C:SCF ubiquitin ligase complex"/>
    <property type="evidence" value="ECO:0007669"/>
    <property type="project" value="UniProtKB-UniRule"/>
</dbReference>
<dbReference type="InterPro" id="IPR001810">
    <property type="entry name" value="F-box_dom"/>
</dbReference>
<evidence type="ECO:0000313" key="4">
    <source>
        <dbReference type="Proteomes" id="UP000825729"/>
    </source>
</evidence>
<evidence type="ECO:0000259" key="2">
    <source>
        <dbReference type="PROSITE" id="PS50181"/>
    </source>
</evidence>
<dbReference type="Proteomes" id="UP000825729">
    <property type="component" value="Unassembled WGS sequence"/>
</dbReference>
<dbReference type="GO" id="GO:0005737">
    <property type="term" value="C:cytoplasm"/>
    <property type="evidence" value="ECO:0007669"/>
    <property type="project" value="TreeGrafter"/>
</dbReference>
<reference evidence="3 4" key="1">
    <citation type="submission" date="2021-07" db="EMBL/GenBank/DDBJ databases">
        <title>The Aristolochia fimbriata genome: insights into angiosperm evolution, floral development and chemical biosynthesis.</title>
        <authorList>
            <person name="Jiao Y."/>
        </authorList>
    </citation>
    <scope>NUCLEOTIDE SEQUENCE [LARGE SCALE GENOMIC DNA]</scope>
    <source>
        <strain evidence="3">IBCAS-2021</strain>
        <tissue evidence="3">Leaf</tissue>
    </source>
</reference>
<proteinExistence type="predicted"/>
<comment type="subcellular location">
    <subcellularLocation>
        <location evidence="1">Nucleus</location>
    </subcellularLocation>
</comment>
<dbReference type="GO" id="GO:0031146">
    <property type="term" value="P:SCF-dependent proteasomal ubiquitin-dependent protein catabolic process"/>
    <property type="evidence" value="ECO:0007669"/>
    <property type="project" value="UniProtKB-UniRule"/>
</dbReference>
<dbReference type="PANTHER" id="PTHR12874">
    <property type="entry name" value="F-BOX ONLY PROTEIN 48-RELATED"/>
    <property type="match status" value="1"/>
</dbReference>
<evidence type="ECO:0000313" key="3">
    <source>
        <dbReference type="EMBL" id="KAG9440567.1"/>
    </source>
</evidence>
<comment type="caution">
    <text evidence="3">The sequence shown here is derived from an EMBL/GenBank/DDBJ whole genome shotgun (WGS) entry which is preliminary data.</text>
</comment>
<dbReference type="PROSITE" id="PS50181">
    <property type="entry name" value="FBOX"/>
    <property type="match status" value="1"/>
</dbReference>
<comment type="subunit">
    <text evidence="1">Component of the SCF-type E3 ligase complex.</text>
</comment>
<feature type="domain" description="F-box" evidence="2">
    <location>
        <begin position="35"/>
        <end position="82"/>
    </location>
</feature>
<evidence type="ECO:0000256" key="1">
    <source>
        <dbReference type="RuleBase" id="RU369085"/>
    </source>
</evidence>
<organism evidence="3 4">
    <name type="scientific">Aristolochia fimbriata</name>
    <name type="common">White veined hardy Dutchman's pipe vine</name>
    <dbReference type="NCBI Taxonomy" id="158543"/>
    <lineage>
        <taxon>Eukaryota</taxon>
        <taxon>Viridiplantae</taxon>
        <taxon>Streptophyta</taxon>
        <taxon>Embryophyta</taxon>
        <taxon>Tracheophyta</taxon>
        <taxon>Spermatophyta</taxon>
        <taxon>Magnoliopsida</taxon>
        <taxon>Magnoliidae</taxon>
        <taxon>Piperales</taxon>
        <taxon>Aristolochiaceae</taxon>
        <taxon>Aristolochia</taxon>
    </lineage>
</organism>
<dbReference type="EMBL" id="JAINDJ010000008">
    <property type="protein sequence ID" value="KAG9440567.1"/>
    <property type="molecule type" value="Genomic_DNA"/>
</dbReference>